<proteinExistence type="predicted"/>
<sequence length="66" mass="7191">MSAISANTVIELFNSLSATDQKLVKKYFAPKNNALVSVNSSSKRMQAPTPAALLQKHRLKHKAPAK</sequence>
<gene>
    <name evidence="1" type="ORF">ES674_00580</name>
</gene>
<dbReference type="Proteomes" id="UP000323720">
    <property type="component" value="Unassembled WGS sequence"/>
</dbReference>
<dbReference type="RefSeq" id="WP_148402046.1">
    <property type="nucleotide sequence ID" value="NZ_VSKK01000001.1"/>
</dbReference>
<evidence type="ECO:0000313" key="1">
    <source>
        <dbReference type="EMBL" id="TYB78308.1"/>
    </source>
</evidence>
<dbReference type="EMBL" id="VSKK01000001">
    <property type="protein sequence ID" value="TYB78308.1"/>
    <property type="molecule type" value="Genomic_DNA"/>
</dbReference>
<evidence type="ECO:0000313" key="2">
    <source>
        <dbReference type="Proteomes" id="UP000323720"/>
    </source>
</evidence>
<name>A0A5D0RC78_9FLAO</name>
<accession>A0A5D0RC78</accession>
<comment type="caution">
    <text evidence="1">The sequence shown here is derived from an EMBL/GenBank/DDBJ whole genome shotgun (WGS) entry which is preliminary data.</text>
</comment>
<keyword evidence="2" id="KW-1185">Reference proteome</keyword>
<dbReference type="AlphaFoldDB" id="A0A5D0RC78"/>
<protein>
    <submittedName>
        <fullName evidence="1">Uncharacterized protein</fullName>
    </submittedName>
</protein>
<reference evidence="1 2" key="1">
    <citation type="submission" date="2019-08" db="EMBL/GenBank/DDBJ databases">
        <title>Genomes of Antarctic Bizionia species.</title>
        <authorList>
            <person name="Bowman J.P."/>
        </authorList>
    </citation>
    <scope>NUCLEOTIDE SEQUENCE [LARGE SCALE GENOMIC DNA]</scope>
    <source>
        <strain evidence="1 2">ADA-4</strain>
    </source>
</reference>
<organism evidence="1 2">
    <name type="scientific">Bizionia myxarmorum</name>
    <dbReference type="NCBI Taxonomy" id="291186"/>
    <lineage>
        <taxon>Bacteria</taxon>
        <taxon>Pseudomonadati</taxon>
        <taxon>Bacteroidota</taxon>
        <taxon>Flavobacteriia</taxon>
        <taxon>Flavobacteriales</taxon>
        <taxon>Flavobacteriaceae</taxon>
        <taxon>Bizionia</taxon>
    </lineage>
</organism>